<dbReference type="SFLD" id="SFLDS00019">
    <property type="entry name" value="Glutathione_Transferase_(cytos"/>
    <property type="match status" value="1"/>
</dbReference>
<comment type="caution">
    <text evidence="3">The sequence shown here is derived from an EMBL/GenBank/DDBJ whole genome shotgun (WGS) entry which is preliminary data.</text>
</comment>
<evidence type="ECO:0008006" key="5">
    <source>
        <dbReference type="Google" id="ProtNLM"/>
    </source>
</evidence>
<protein>
    <recommendedName>
        <fullName evidence="5">Glutathione S-transferase</fullName>
    </recommendedName>
</protein>
<dbReference type="Proteomes" id="UP000015525">
    <property type="component" value="Unassembled WGS sequence"/>
</dbReference>
<feature type="domain" description="GST N-terminal" evidence="1">
    <location>
        <begin position="1"/>
        <end position="82"/>
    </location>
</feature>
<dbReference type="EMBL" id="ATHO01000130">
    <property type="protein sequence ID" value="EQB04267.1"/>
    <property type="molecule type" value="Genomic_DNA"/>
</dbReference>
<dbReference type="InterPro" id="IPR040079">
    <property type="entry name" value="Glutathione_S-Trfase"/>
</dbReference>
<dbReference type="Gene3D" id="3.40.30.10">
    <property type="entry name" value="Glutaredoxin"/>
    <property type="match status" value="1"/>
</dbReference>
<dbReference type="Pfam" id="PF02798">
    <property type="entry name" value="GST_N"/>
    <property type="match status" value="1"/>
</dbReference>
<gene>
    <name evidence="3" type="ORF">L288_14405</name>
</gene>
<keyword evidence="4" id="KW-1185">Reference proteome</keyword>
<dbReference type="AlphaFoldDB" id="T0GUD8"/>
<feature type="domain" description="GST C-terminal" evidence="2">
    <location>
        <begin position="88"/>
        <end position="210"/>
    </location>
</feature>
<dbReference type="CDD" id="cd03057">
    <property type="entry name" value="GST_N_Beta"/>
    <property type="match status" value="1"/>
</dbReference>
<organism evidence="3 4">
    <name type="scientific">Sphingobium quisquiliarum P25</name>
    <dbReference type="NCBI Taxonomy" id="1329909"/>
    <lineage>
        <taxon>Bacteria</taxon>
        <taxon>Pseudomonadati</taxon>
        <taxon>Pseudomonadota</taxon>
        <taxon>Alphaproteobacteria</taxon>
        <taxon>Sphingomonadales</taxon>
        <taxon>Sphingomonadaceae</taxon>
        <taxon>Sphingobium</taxon>
    </lineage>
</organism>
<dbReference type="RefSeq" id="WP_021239000.1">
    <property type="nucleotide sequence ID" value="NZ_ATHO01000130.1"/>
</dbReference>
<dbReference type="PROSITE" id="PS50405">
    <property type="entry name" value="GST_CTER"/>
    <property type="match status" value="1"/>
</dbReference>
<evidence type="ECO:0000259" key="2">
    <source>
        <dbReference type="PROSITE" id="PS50405"/>
    </source>
</evidence>
<proteinExistence type="predicted"/>
<evidence type="ECO:0000313" key="3">
    <source>
        <dbReference type="EMBL" id="EQB04267.1"/>
    </source>
</evidence>
<dbReference type="SUPFAM" id="SSF47616">
    <property type="entry name" value="GST C-terminal domain-like"/>
    <property type="match status" value="1"/>
</dbReference>
<evidence type="ECO:0000313" key="4">
    <source>
        <dbReference type="Proteomes" id="UP000015525"/>
    </source>
</evidence>
<dbReference type="InterPro" id="IPR004045">
    <property type="entry name" value="Glutathione_S-Trfase_N"/>
</dbReference>
<sequence>MTEVTLYAAPRACSLVTLIALEAAGIAYRAIWLNLVAREQREPGYLAVNPRGKVPVLITPQGTITENAAILAWIAGRAPKKRLLPDLGTAEGVPVLSDLAWFSSGIHPLLTRMLVPQRITDDAECQRLVAEYAAKLLPDEFALIEERLSGGGWWLDQWSLLDGYLFWIWNRAMAGPLDLSPYRAFADHARRMLQEPPVARAVEAERRGAN</sequence>
<dbReference type="PATRIC" id="fig|1329909.3.peg.2766"/>
<dbReference type="PANTHER" id="PTHR44051:SF8">
    <property type="entry name" value="GLUTATHIONE S-TRANSFERASE GSTA"/>
    <property type="match status" value="1"/>
</dbReference>
<reference evidence="3 4" key="1">
    <citation type="journal article" date="2013" name="Genome Announc.">
        <title>Draft Genome Sequence of Sphingobium quisquiliarum Strain P25T, a Novel Hexachlorocyclohexane (HCH)-Degrading Bacterium Isolated from an HCH Dumpsite.</title>
        <authorList>
            <person name="Kumar Singh A."/>
            <person name="Sangwan N."/>
            <person name="Sharma A."/>
            <person name="Gupta V."/>
            <person name="Khurana J.P."/>
            <person name="Lal R."/>
        </authorList>
    </citation>
    <scope>NUCLEOTIDE SEQUENCE [LARGE SCALE GENOMIC DNA]</scope>
    <source>
        <strain evidence="3 4">P25</strain>
    </source>
</reference>
<dbReference type="SUPFAM" id="SSF52833">
    <property type="entry name" value="Thioredoxin-like"/>
    <property type="match status" value="1"/>
</dbReference>
<dbReference type="SFLD" id="SFLDG00358">
    <property type="entry name" value="Main_(cytGST)"/>
    <property type="match status" value="1"/>
</dbReference>
<evidence type="ECO:0000259" key="1">
    <source>
        <dbReference type="PROSITE" id="PS50404"/>
    </source>
</evidence>
<dbReference type="Gene3D" id="1.20.1050.10">
    <property type="match status" value="1"/>
</dbReference>
<dbReference type="PANTHER" id="PTHR44051">
    <property type="entry name" value="GLUTATHIONE S-TRANSFERASE-RELATED"/>
    <property type="match status" value="1"/>
</dbReference>
<name>T0GUD8_9SPHN</name>
<dbReference type="InterPro" id="IPR036249">
    <property type="entry name" value="Thioredoxin-like_sf"/>
</dbReference>
<dbReference type="InterPro" id="IPR010987">
    <property type="entry name" value="Glutathione-S-Trfase_C-like"/>
</dbReference>
<dbReference type="PROSITE" id="PS50404">
    <property type="entry name" value="GST_NTER"/>
    <property type="match status" value="1"/>
</dbReference>
<dbReference type="InterPro" id="IPR036282">
    <property type="entry name" value="Glutathione-S-Trfase_C_sf"/>
</dbReference>
<accession>T0GUD8</accession>